<sequence length="166" mass="18653">MSSAPRDEHRGEQGHCGSRDEREMRNAIPSVNCRIPRIIEFLNAYCARGSCRASGRPLLLHCTAFYFPARSLKCFIEEDYHRSANVVEYKNEIDGGPTPDVPEVWFKAPASTTRKAATPLVGWQAELRLLELTGVDEKRAFHNMHSRKAMNMDPNPKVVVAGRTVA</sequence>
<reference evidence="2 3" key="1">
    <citation type="submission" date="2024-09" db="EMBL/GenBank/DDBJ databases">
        <title>Chromosome-scale assembly of Riccia fluitans.</title>
        <authorList>
            <person name="Paukszto L."/>
            <person name="Sawicki J."/>
            <person name="Karawczyk K."/>
            <person name="Piernik-Szablinska J."/>
            <person name="Szczecinska M."/>
            <person name="Mazdziarz M."/>
        </authorList>
    </citation>
    <scope>NUCLEOTIDE SEQUENCE [LARGE SCALE GENOMIC DNA]</scope>
    <source>
        <strain evidence="2">Rf_01</strain>
        <tissue evidence="2">Aerial parts of the thallus</tissue>
    </source>
</reference>
<gene>
    <name evidence="2" type="ORF">R1flu_010148</name>
</gene>
<protein>
    <submittedName>
        <fullName evidence="2">Uncharacterized protein</fullName>
    </submittedName>
</protein>
<dbReference type="AlphaFoldDB" id="A0ABD1Z456"/>
<accession>A0ABD1Z456</accession>
<evidence type="ECO:0000256" key="1">
    <source>
        <dbReference type="SAM" id="MobiDB-lite"/>
    </source>
</evidence>
<keyword evidence="3" id="KW-1185">Reference proteome</keyword>
<name>A0ABD1Z456_9MARC</name>
<dbReference type="Proteomes" id="UP001605036">
    <property type="component" value="Unassembled WGS sequence"/>
</dbReference>
<evidence type="ECO:0000313" key="2">
    <source>
        <dbReference type="EMBL" id="KAL2642561.1"/>
    </source>
</evidence>
<comment type="caution">
    <text evidence="2">The sequence shown here is derived from an EMBL/GenBank/DDBJ whole genome shotgun (WGS) entry which is preliminary data.</text>
</comment>
<feature type="region of interest" description="Disordered" evidence="1">
    <location>
        <begin position="1"/>
        <end position="21"/>
    </location>
</feature>
<proteinExistence type="predicted"/>
<dbReference type="EMBL" id="JBHFFA010000002">
    <property type="protein sequence ID" value="KAL2642561.1"/>
    <property type="molecule type" value="Genomic_DNA"/>
</dbReference>
<evidence type="ECO:0000313" key="3">
    <source>
        <dbReference type="Proteomes" id="UP001605036"/>
    </source>
</evidence>
<organism evidence="2 3">
    <name type="scientific">Riccia fluitans</name>
    <dbReference type="NCBI Taxonomy" id="41844"/>
    <lineage>
        <taxon>Eukaryota</taxon>
        <taxon>Viridiplantae</taxon>
        <taxon>Streptophyta</taxon>
        <taxon>Embryophyta</taxon>
        <taxon>Marchantiophyta</taxon>
        <taxon>Marchantiopsida</taxon>
        <taxon>Marchantiidae</taxon>
        <taxon>Marchantiales</taxon>
        <taxon>Ricciaceae</taxon>
        <taxon>Riccia</taxon>
    </lineage>
</organism>